<proteinExistence type="predicted"/>
<dbReference type="Proteomes" id="UP001157006">
    <property type="component" value="Chromosome 3"/>
</dbReference>
<name>A0AAV1A138_VICFA</name>
<gene>
    <name evidence="2" type="ORF">VFH_III019360</name>
</gene>
<dbReference type="EMBL" id="OX451738">
    <property type="protein sequence ID" value="CAI8601982.1"/>
    <property type="molecule type" value="Genomic_DNA"/>
</dbReference>
<dbReference type="PANTHER" id="PTHR31115">
    <property type="entry name" value="OS05G0107300 PROTEIN"/>
    <property type="match status" value="1"/>
</dbReference>
<keyword evidence="3" id="KW-1185">Reference proteome</keyword>
<dbReference type="AlphaFoldDB" id="A0AAV1A138"/>
<organism evidence="2 3">
    <name type="scientific">Vicia faba</name>
    <name type="common">Broad bean</name>
    <name type="synonym">Faba vulgaris</name>
    <dbReference type="NCBI Taxonomy" id="3906"/>
    <lineage>
        <taxon>Eukaryota</taxon>
        <taxon>Viridiplantae</taxon>
        <taxon>Streptophyta</taxon>
        <taxon>Embryophyta</taxon>
        <taxon>Tracheophyta</taxon>
        <taxon>Spermatophyta</taxon>
        <taxon>Magnoliopsida</taxon>
        <taxon>eudicotyledons</taxon>
        <taxon>Gunneridae</taxon>
        <taxon>Pentapetalae</taxon>
        <taxon>rosids</taxon>
        <taxon>fabids</taxon>
        <taxon>Fabales</taxon>
        <taxon>Fabaceae</taxon>
        <taxon>Papilionoideae</taxon>
        <taxon>50 kb inversion clade</taxon>
        <taxon>NPAAA clade</taxon>
        <taxon>Hologalegina</taxon>
        <taxon>IRL clade</taxon>
        <taxon>Fabeae</taxon>
        <taxon>Vicia</taxon>
    </lineage>
</organism>
<evidence type="ECO:0000313" key="2">
    <source>
        <dbReference type="EMBL" id="CAI8601982.1"/>
    </source>
</evidence>
<evidence type="ECO:0000256" key="1">
    <source>
        <dbReference type="SAM" id="SignalP"/>
    </source>
</evidence>
<reference evidence="2 3" key="1">
    <citation type="submission" date="2023-01" db="EMBL/GenBank/DDBJ databases">
        <authorList>
            <person name="Kreplak J."/>
        </authorList>
    </citation>
    <scope>NUCLEOTIDE SEQUENCE [LARGE SCALE GENOMIC DNA]</scope>
</reference>
<feature type="chain" id="PRO_5044010112" evidence="1">
    <location>
        <begin position="20"/>
        <end position="133"/>
    </location>
</feature>
<dbReference type="PANTHER" id="PTHR31115:SF3">
    <property type="entry name" value="EXPRESSED PROTEIN"/>
    <property type="match status" value="1"/>
</dbReference>
<feature type="signal peptide" evidence="1">
    <location>
        <begin position="1"/>
        <end position="19"/>
    </location>
</feature>
<accession>A0AAV1A138</accession>
<sequence length="133" mass="15164">MKPAFAALLLVCLIISSSMFEITVLGVELQYNSLDINDKLLLELQSIGLDLEPVYDYYCFFLMPEMVQEDDEAILEDITRLEELYQGQVSNKRNLLDGLLKSASAAKELVEKDFDQRALDQLVVTAYEKYTVL</sequence>
<evidence type="ECO:0000313" key="3">
    <source>
        <dbReference type="Proteomes" id="UP001157006"/>
    </source>
</evidence>
<protein>
    <submittedName>
        <fullName evidence="2">Uncharacterized protein</fullName>
    </submittedName>
</protein>
<keyword evidence="1" id="KW-0732">Signal</keyword>